<dbReference type="Proteomes" id="UP000236544">
    <property type="component" value="Unassembled WGS sequence"/>
</dbReference>
<evidence type="ECO:0000313" key="3">
    <source>
        <dbReference type="Proteomes" id="UP000236544"/>
    </source>
</evidence>
<dbReference type="InterPro" id="IPR003719">
    <property type="entry name" value="Phenazine_PhzF-like"/>
</dbReference>
<name>A0A0P1KUV5_9SACH</name>
<dbReference type="PANTHER" id="PTHR13774:SF32">
    <property type="entry name" value="ANTISENSE-ENHANCING SEQUENCE 1"/>
    <property type="match status" value="1"/>
</dbReference>
<dbReference type="EMBL" id="LN890568">
    <property type="protein sequence ID" value="CUS23689.1"/>
    <property type="molecule type" value="Genomic_DNA"/>
</dbReference>
<organism evidence="2 3">
    <name type="scientific">Lachancea quebecensis</name>
    <dbReference type="NCBI Taxonomy" id="1654605"/>
    <lineage>
        <taxon>Eukaryota</taxon>
        <taxon>Fungi</taxon>
        <taxon>Dikarya</taxon>
        <taxon>Ascomycota</taxon>
        <taxon>Saccharomycotina</taxon>
        <taxon>Saccharomycetes</taxon>
        <taxon>Saccharomycetales</taxon>
        <taxon>Saccharomycetaceae</taxon>
        <taxon>Lachancea</taxon>
    </lineage>
</organism>
<evidence type="ECO:0000256" key="1">
    <source>
        <dbReference type="PIRSR" id="PIRSR016184-1"/>
    </source>
</evidence>
<accession>A0A0P1KUV5</accession>
<dbReference type="Pfam" id="PF02567">
    <property type="entry name" value="PhzC-PhzF"/>
    <property type="match status" value="1"/>
</dbReference>
<protein>
    <submittedName>
        <fullName evidence="2">LAQU0S11e02058g1_1</fullName>
    </submittedName>
</protein>
<proteinExistence type="predicted"/>
<feature type="active site" evidence="1">
    <location>
        <position position="52"/>
    </location>
</feature>
<dbReference type="GO" id="GO:0005737">
    <property type="term" value="C:cytoplasm"/>
    <property type="evidence" value="ECO:0007669"/>
    <property type="project" value="TreeGrafter"/>
</dbReference>
<dbReference type="GO" id="GO:0016853">
    <property type="term" value="F:isomerase activity"/>
    <property type="evidence" value="ECO:0007669"/>
    <property type="project" value="TreeGrafter"/>
</dbReference>
<dbReference type="PANTHER" id="PTHR13774">
    <property type="entry name" value="PHENAZINE BIOSYNTHESIS PROTEIN"/>
    <property type="match status" value="1"/>
</dbReference>
<reference evidence="3" key="1">
    <citation type="submission" date="2015-10" db="EMBL/GenBank/DDBJ databases">
        <authorList>
            <person name="Devillers H."/>
        </authorList>
    </citation>
    <scope>NUCLEOTIDE SEQUENCE [LARGE SCALE GENOMIC DNA]</scope>
</reference>
<evidence type="ECO:0000313" key="2">
    <source>
        <dbReference type="EMBL" id="CUS23689.1"/>
    </source>
</evidence>
<sequence>MTITVPFKQVDVFTSKHFKGNPVAVVNFLDVEEDSIAHATLQSIANWTNLSETTFLFKATDPSCDYKLRIFTPMCELPFAGHPTVGSCQAYLEFSGRGAVRNLYQQCGVGTVELIIDGKTIFFKGPKAKAADISSTEIRNYEGCLSAGFSQKPMLLDVGPKWVVGLMQDAKSCYDLEPDFSKLKALTTKYGATGLIVAGKYSGEDKYEMRAFAPGEGVAEDPVCGSGSLALAMYLQELNSYGASYEFEISQGGRVHRDGKVSANIEHRDGEVEYFIGGEAITLVNGEISV</sequence>
<gene>
    <name evidence="2" type="ORF">LAQU0_S11e02058g</name>
</gene>
<dbReference type="AlphaFoldDB" id="A0A0P1KUV5"/>
<keyword evidence="3" id="KW-1185">Reference proteome</keyword>
<dbReference type="OrthoDB" id="75169at2759"/>
<dbReference type="PIRSF" id="PIRSF016184">
    <property type="entry name" value="PhzC_PhzF"/>
    <property type="match status" value="1"/>
</dbReference>
<dbReference type="NCBIfam" id="TIGR00654">
    <property type="entry name" value="PhzF_family"/>
    <property type="match status" value="1"/>
</dbReference>
<dbReference type="Gene3D" id="3.10.310.10">
    <property type="entry name" value="Diaminopimelate Epimerase, Chain A, domain 1"/>
    <property type="match status" value="2"/>
</dbReference>
<dbReference type="SUPFAM" id="SSF54506">
    <property type="entry name" value="Diaminopimelate epimerase-like"/>
    <property type="match status" value="1"/>
</dbReference>